<keyword evidence="4" id="KW-1185">Reference proteome</keyword>
<evidence type="ECO:0000259" key="2">
    <source>
        <dbReference type="Pfam" id="PF10756"/>
    </source>
</evidence>
<sequence>MTIPRQLGPRTGPRTALPDYSRSAATVERMVSNLDHAPRRRSGARPGAVRTLLPRAATRDTVLRAVVAVLWLGTALLIAVGLVVLWASVEDGHAPGIALLLVMLMLGASLVLVGVLGVRFALVALGTARSCVEISEEGLHVVGAFRSRTVPWPRIRAVESRVVHPVHWLTAALRLDDGSRVLMPAFDRHIWTYSEPAGQDIRALRVELHRQQKASARFF</sequence>
<evidence type="ECO:0000313" key="3">
    <source>
        <dbReference type="EMBL" id="MBP2410505.1"/>
    </source>
</evidence>
<organism evidence="3 4">
    <name type="scientific">Brachybacterium fresconis</name>
    <dbReference type="NCBI Taxonomy" id="173363"/>
    <lineage>
        <taxon>Bacteria</taxon>
        <taxon>Bacillati</taxon>
        <taxon>Actinomycetota</taxon>
        <taxon>Actinomycetes</taxon>
        <taxon>Micrococcales</taxon>
        <taxon>Dermabacteraceae</taxon>
        <taxon>Brachybacterium</taxon>
    </lineage>
</organism>
<dbReference type="InterPro" id="IPR019692">
    <property type="entry name" value="CFP-6_PH"/>
</dbReference>
<dbReference type="EMBL" id="JAGIOC010000001">
    <property type="protein sequence ID" value="MBP2410505.1"/>
    <property type="molecule type" value="Genomic_DNA"/>
</dbReference>
<evidence type="ECO:0000256" key="1">
    <source>
        <dbReference type="SAM" id="Phobius"/>
    </source>
</evidence>
<feature type="transmembrane region" description="Helical" evidence="1">
    <location>
        <begin position="97"/>
        <end position="122"/>
    </location>
</feature>
<reference evidence="3 4" key="1">
    <citation type="submission" date="2021-03" db="EMBL/GenBank/DDBJ databases">
        <title>Sequencing the genomes of 1000 actinobacteria strains.</title>
        <authorList>
            <person name="Klenk H.-P."/>
        </authorList>
    </citation>
    <scope>NUCLEOTIDE SEQUENCE [LARGE SCALE GENOMIC DNA]</scope>
    <source>
        <strain evidence="3 4">DSM 14564</strain>
    </source>
</reference>
<keyword evidence="1" id="KW-1133">Transmembrane helix</keyword>
<keyword evidence="1" id="KW-0812">Transmembrane</keyword>
<proteinExistence type="predicted"/>
<name>A0ABS4YPI7_9MICO</name>
<accession>A0ABS4YPI7</accession>
<dbReference type="Pfam" id="PF10756">
    <property type="entry name" value="bPH_6"/>
    <property type="match status" value="1"/>
</dbReference>
<evidence type="ECO:0000313" key="4">
    <source>
        <dbReference type="Proteomes" id="UP000698222"/>
    </source>
</evidence>
<feature type="transmembrane region" description="Helical" evidence="1">
    <location>
        <begin position="62"/>
        <end position="85"/>
    </location>
</feature>
<protein>
    <recommendedName>
        <fullName evidence="2">Low molecular weight protein antigen 6 PH domain-containing protein</fullName>
    </recommendedName>
</protein>
<dbReference type="Proteomes" id="UP000698222">
    <property type="component" value="Unassembled WGS sequence"/>
</dbReference>
<dbReference type="RefSeq" id="WP_209894279.1">
    <property type="nucleotide sequence ID" value="NZ_BAAAJV010000008.1"/>
</dbReference>
<comment type="caution">
    <text evidence="3">The sequence shown here is derived from an EMBL/GenBank/DDBJ whole genome shotgun (WGS) entry which is preliminary data.</text>
</comment>
<keyword evidence="1" id="KW-0472">Membrane</keyword>
<gene>
    <name evidence="3" type="ORF">JOF44_003408</name>
</gene>
<feature type="domain" description="Low molecular weight protein antigen 6 PH" evidence="2">
    <location>
        <begin position="130"/>
        <end position="188"/>
    </location>
</feature>